<keyword evidence="1" id="KW-0812">Transmembrane</keyword>
<dbReference type="eggNOG" id="COG3657">
    <property type="taxonomic scope" value="Bacteria"/>
</dbReference>
<evidence type="ECO:0000256" key="1">
    <source>
        <dbReference type="SAM" id="Phobius"/>
    </source>
</evidence>
<feature type="transmembrane region" description="Helical" evidence="1">
    <location>
        <begin position="23"/>
        <end position="40"/>
    </location>
</feature>
<dbReference type="Pfam" id="PF05973">
    <property type="entry name" value="Gp49"/>
    <property type="match status" value="1"/>
</dbReference>
<dbReference type="EMBL" id="ALJF01000013">
    <property type="protein sequence ID" value="EKF58226.1"/>
    <property type="molecule type" value="Genomic_DNA"/>
</dbReference>
<comment type="caution">
    <text evidence="2">The sequence shown here is derived from an EMBL/GenBank/DDBJ whole genome shotgun (WGS) entry which is preliminary data.</text>
</comment>
<dbReference type="STRING" id="1156935.QWE_16528"/>
<reference evidence="2 3" key="1">
    <citation type="journal article" date="2012" name="J. Bacteriol.">
        <title>Draft Genome Sequence of Agrobacterium albertimagni Strain AOL15.</title>
        <authorList>
            <person name="Trimble W.L."/>
            <person name="Phung le T."/>
            <person name="Meyer F."/>
            <person name="Gilbert J.A."/>
            <person name="Silver S."/>
        </authorList>
    </citation>
    <scope>NUCLEOTIDE SEQUENCE [LARGE SCALE GENOMIC DNA]</scope>
    <source>
        <strain evidence="2 3">AOL15</strain>
    </source>
</reference>
<proteinExistence type="predicted"/>
<name>K2QB12_9HYPH</name>
<sequence>METVGGAHGIFEMRIHAGAGCRVFYTVVGNTVVLLLAGATKKDQRRTLERAKVYLEDYRKRMKP</sequence>
<protein>
    <recommendedName>
        <fullName evidence="4">Addiction module killer protein</fullName>
    </recommendedName>
</protein>
<accession>K2QB12</accession>
<dbReference type="OrthoDB" id="5296237at2"/>
<dbReference type="AlphaFoldDB" id="K2QB12"/>
<evidence type="ECO:0008006" key="4">
    <source>
        <dbReference type="Google" id="ProtNLM"/>
    </source>
</evidence>
<keyword evidence="1" id="KW-0472">Membrane</keyword>
<dbReference type="PATRIC" id="fig|1156935.5.peg.3360"/>
<keyword evidence="3" id="KW-1185">Reference proteome</keyword>
<evidence type="ECO:0000313" key="3">
    <source>
        <dbReference type="Proteomes" id="UP000007123"/>
    </source>
</evidence>
<dbReference type="InterPro" id="IPR009241">
    <property type="entry name" value="HigB-like"/>
</dbReference>
<keyword evidence="1" id="KW-1133">Transmembrane helix</keyword>
<dbReference type="Proteomes" id="UP000007123">
    <property type="component" value="Unassembled WGS sequence"/>
</dbReference>
<organism evidence="2 3">
    <name type="scientific">Agrobacterium albertimagni AOL15</name>
    <dbReference type="NCBI Taxonomy" id="1156935"/>
    <lineage>
        <taxon>Bacteria</taxon>
        <taxon>Pseudomonadati</taxon>
        <taxon>Pseudomonadota</taxon>
        <taxon>Alphaproteobacteria</taxon>
        <taxon>Hyphomicrobiales</taxon>
        <taxon>Rhizobiaceae</taxon>
        <taxon>Rhizobium/Agrobacterium group</taxon>
        <taxon>Agrobacterium</taxon>
    </lineage>
</organism>
<dbReference type="RefSeq" id="WP_006727298.1">
    <property type="nucleotide sequence ID" value="NZ_ALJF01000013.1"/>
</dbReference>
<gene>
    <name evidence="2" type="ORF">QWE_16528</name>
</gene>
<evidence type="ECO:0000313" key="2">
    <source>
        <dbReference type="EMBL" id="EKF58226.1"/>
    </source>
</evidence>